<proteinExistence type="predicted"/>
<reference evidence="3" key="1">
    <citation type="submission" date="2021-06" db="EMBL/GenBank/DDBJ databases">
        <title>Bradyrhizobium sp. S2-20-1 Genome sequencing.</title>
        <authorList>
            <person name="Jin L."/>
        </authorList>
    </citation>
    <scope>NUCLEOTIDE SEQUENCE</scope>
    <source>
        <strain evidence="3">S2-20-1</strain>
    </source>
</reference>
<evidence type="ECO:0000256" key="1">
    <source>
        <dbReference type="SAM" id="MobiDB-lite"/>
    </source>
</evidence>
<dbReference type="AlphaFoldDB" id="A0A975NFY7"/>
<keyword evidence="2" id="KW-0732">Signal</keyword>
<accession>A0A975NFY7</accession>
<evidence type="ECO:0000256" key="2">
    <source>
        <dbReference type="SAM" id="SignalP"/>
    </source>
</evidence>
<evidence type="ECO:0000313" key="4">
    <source>
        <dbReference type="Proteomes" id="UP000680839"/>
    </source>
</evidence>
<evidence type="ECO:0008006" key="5">
    <source>
        <dbReference type="Google" id="ProtNLM"/>
    </source>
</evidence>
<feature type="region of interest" description="Disordered" evidence="1">
    <location>
        <begin position="70"/>
        <end position="108"/>
    </location>
</feature>
<name>A0A975NFY7_9BRAD</name>
<dbReference type="Proteomes" id="UP000680839">
    <property type="component" value="Chromosome"/>
</dbReference>
<sequence>MSALRFTKFQLGLMLATVLSVSMWPAAGRAYTPEQQEACTGDAMRLCGAFVPDVDRITVCMIQNKSQLSPGCRAHFRPEPSSEVTSVNAGKPLNIKPATQRKPVSRRD</sequence>
<organism evidence="3 4">
    <name type="scientific">Bradyrhizobium sediminis</name>
    <dbReference type="NCBI Taxonomy" id="2840469"/>
    <lineage>
        <taxon>Bacteria</taxon>
        <taxon>Pseudomonadati</taxon>
        <taxon>Pseudomonadota</taxon>
        <taxon>Alphaproteobacteria</taxon>
        <taxon>Hyphomicrobiales</taxon>
        <taxon>Nitrobacteraceae</taxon>
        <taxon>Bradyrhizobium</taxon>
    </lineage>
</organism>
<evidence type="ECO:0000313" key="3">
    <source>
        <dbReference type="EMBL" id="QWG14135.1"/>
    </source>
</evidence>
<feature type="signal peptide" evidence="2">
    <location>
        <begin position="1"/>
        <end position="26"/>
    </location>
</feature>
<dbReference type="EMBL" id="CP076134">
    <property type="protein sequence ID" value="QWG14135.1"/>
    <property type="molecule type" value="Genomic_DNA"/>
</dbReference>
<dbReference type="RefSeq" id="WP_215622774.1">
    <property type="nucleotide sequence ID" value="NZ_CP076134.1"/>
</dbReference>
<feature type="chain" id="PRO_5037264169" description="Cysteine rich repeat-containing protein" evidence="2">
    <location>
        <begin position="27"/>
        <end position="108"/>
    </location>
</feature>
<gene>
    <name evidence="3" type="ORF">KMZ29_05420</name>
</gene>
<protein>
    <recommendedName>
        <fullName evidence="5">Cysteine rich repeat-containing protein</fullName>
    </recommendedName>
</protein>